<feature type="domain" description="Ig-like" evidence="3">
    <location>
        <begin position="278"/>
        <end position="373"/>
    </location>
</feature>
<reference evidence="4 5" key="1">
    <citation type="journal article" date="2016" name="PLoS ONE">
        <title>A First Insight into the Genome of the Filter-Feeder Mussel Mytilus galloprovincialis.</title>
        <authorList>
            <person name="Murgarella M."/>
            <person name="Puiu D."/>
            <person name="Novoa B."/>
            <person name="Figueras A."/>
            <person name="Posada D."/>
            <person name="Canchaya C."/>
        </authorList>
    </citation>
    <scope>NUCLEOTIDE SEQUENCE [LARGE SCALE GENOMIC DNA]</scope>
    <source>
        <tissue evidence="4">Muscle</tissue>
    </source>
</reference>
<dbReference type="Proteomes" id="UP000266721">
    <property type="component" value="Unassembled WGS sequence"/>
</dbReference>
<name>A0A3L5TUM0_MYTGA</name>
<dbReference type="Gene3D" id="2.60.40.10">
    <property type="entry name" value="Immunoglobulins"/>
    <property type="match status" value="4"/>
</dbReference>
<dbReference type="PANTHER" id="PTHR45080:SF8">
    <property type="entry name" value="IG-LIKE DOMAIN-CONTAINING PROTEIN"/>
    <property type="match status" value="1"/>
</dbReference>
<evidence type="ECO:0000259" key="3">
    <source>
        <dbReference type="PROSITE" id="PS50835"/>
    </source>
</evidence>
<dbReference type="InterPro" id="IPR013783">
    <property type="entry name" value="Ig-like_fold"/>
</dbReference>
<sequence>RPKVHKEGKIETTLGSDATLKCYFSESHPSIQSIIWRKGTGAAQIVLVDGGKYVIQKNVYSTTLRVKSVTISNADIYTCVAVNKFSEGTGSFSLSVGSPPLINISQDLYIIKAGDNVNISCVIRNVPEIYQSTMYWNKGLHRIINYKYNPFMIITIAKLVDAGNYSCHVRNKYGPASDSAELKVLTASIGELFQEVTANDSYTIRCNVSGGDQVIWRKNAKELKLDDLHIYDGASVDDSSLEIKTISHLDRGNYTCETTYKSVTAKSTIFQLLVKDIPLVSLPTEIKEVTKGSDTLLDCSYDSYPDPTNVFWKKDDNIIKSSNTFRRTYNGSSVEMSVLVLHDTKQSDAGNYVCVVENSIGTGYSKILELIITGLIKGRNQLLLTTNRYFKQKCKCNINTKRHEEKTLQRKKISQPNATKQIAGILSATEGCPDSTW</sequence>
<dbReference type="Pfam" id="PF07679">
    <property type="entry name" value="I-set"/>
    <property type="match status" value="2"/>
</dbReference>
<gene>
    <name evidence="4" type="ORF">AM593_00686</name>
</gene>
<feature type="non-terminal residue" evidence="4">
    <location>
        <position position="437"/>
    </location>
</feature>
<keyword evidence="5" id="KW-1185">Reference proteome</keyword>
<dbReference type="AlphaFoldDB" id="A0A3L5TUM0"/>
<feature type="domain" description="Ig-like" evidence="3">
    <location>
        <begin position="2"/>
        <end position="95"/>
    </location>
</feature>
<accession>A0A3L5TUM0</accession>
<protein>
    <recommendedName>
        <fullName evidence="3">Ig-like domain-containing protein</fullName>
    </recommendedName>
</protein>
<dbReference type="SMART" id="SM00409">
    <property type="entry name" value="IG"/>
    <property type="match status" value="4"/>
</dbReference>
<dbReference type="EMBL" id="KV582109">
    <property type="protein sequence ID" value="OPL33636.1"/>
    <property type="molecule type" value="Genomic_DNA"/>
</dbReference>
<dbReference type="Pfam" id="PF13927">
    <property type="entry name" value="Ig_3"/>
    <property type="match status" value="1"/>
</dbReference>
<dbReference type="InterPro" id="IPR013098">
    <property type="entry name" value="Ig_I-set"/>
</dbReference>
<keyword evidence="2" id="KW-1015">Disulfide bond</keyword>
<feature type="domain" description="Ig-like" evidence="3">
    <location>
        <begin position="99"/>
        <end position="183"/>
    </location>
</feature>
<dbReference type="InterPro" id="IPR003599">
    <property type="entry name" value="Ig_sub"/>
</dbReference>
<evidence type="ECO:0000256" key="1">
    <source>
        <dbReference type="ARBA" id="ARBA00022729"/>
    </source>
</evidence>
<evidence type="ECO:0000313" key="4">
    <source>
        <dbReference type="EMBL" id="OPL33636.1"/>
    </source>
</evidence>
<dbReference type="GO" id="GO:0007156">
    <property type="term" value="P:homophilic cell adhesion via plasma membrane adhesion molecules"/>
    <property type="evidence" value="ECO:0007669"/>
    <property type="project" value="TreeGrafter"/>
</dbReference>
<evidence type="ECO:0000313" key="5">
    <source>
        <dbReference type="Proteomes" id="UP000266721"/>
    </source>
</evidence>
<feature type="non-terminal residue" evidence="4">
    <location>
        <position position="1"/>
    </location>
</feature>
<evidence type="ECO:0000256" key="2">
    <source>
        <dbReference type="ARBA" id="ARBA00023157"/>
    </source>
</evidence>
<proteinExistence type="predicted"/>
<dbReference type="PANTHER" id="PTHR45080">
    <property type="entry name" value="CONTACTIN 5"/>
    <property type="match status" value="1"/>
</dbReference>
<comment type="caution">
    <text evidence="4">The sequence shown here is derived from an EMBL/GenBank/DDBJ whole genome shotgun (WGS) entry which is preliminary data.</text>
</comment>
<dbReference type="SMART" id="SM00408">
    <property type="entry name" value="IGc2"/>
    <property type="match status" value="4"/>
</dbReference>
<dbReference type="InterPro" id="IPR003598">
    <property type="entry name" value="Ig_sub2"/>
</dbReference>
<keyword evidence="1" id="KW-0732">Signal</keyword>
<dbReference type="InterPro" id="IPR050958">
    <property type="entry name" value="Cell_Adh-Cytoskel_Orgn"/>
</dbReference>
<dbReference type="InterPro" id="IPR007110">
    <property type="entry name" value="Ig-like_dom"/>
</dbReference>
<dbReference type="PROSITE" id="PS50835">
    <property type="entry name" value="IG_LIKE"/>
    <property type="match status" value="4"/>
</dbReference>
<dbReference type="SMR" id="A0A3L5TUM0"/>
<dbReference type="GO" id="GO:0005886">
    <property type="term" value="C:plasma membrane"/>
    <property type="evidence" value="ECO:0007669"/>
    <property type="project" value="TreeGrafter"/>
</dbReference>
<dbReference type="Pfam" id="PF13895">
    <property type="entry name" value="Ig_2"/>
    <property type="match status" value="1"/>
</dbReference>
<dbReference type="SUPFAM" id="SSF48726">
    <property type="entry name" value="Immunoglobulin"/>
    <property type="match status" value="4"/>
</dbReference>
<organism evidence="4 5">
    <name type="scientific">Mytilus galloprovincialis</name>
    <name type="common">Mediterranean mussel</name>
    <dbReference type="NCBI Taxonomy" id="29158"/>
    <lineage>
        <taxon>Eukaryota</taxon>
        <taxon>Metazoa</taxon>
        <taxon>Spiralia</taxon>
        <taxon>Lophotrochozoa</taxon>
        <taxon>Mollusca</taxon>
        <taxon>Bivalvia</taxon>
        <taxon>Autobranchia</taxon>
        <taxon>Pteriomorphia</taxon>
        <taxon>Mytilida</taxon>
        <taxon>Mytiloidea</taxon>
        <taxon>Mytilidae</taxon>
        <taxon>Mytilinae</taxon>
        <taxon>Mytilus</taxon>
    </lineage>
</organism>
<feature type="domain" description="Ig-like" evidence="3">
    <location>
        <begin position="195"/>
        <end position="270"/>
    </location>
</feature>
<dbReference type="InterPro" id="IPR036179">
    <property type="entry name" value="Ig-like_dom_sf"/>
</dbReference>